<dbReference type="InterPro" id="IPR024083">
    <property type="entry name" value="Fumarase/histidase_N"/>
</dbReference>
<evidence type="ECO:0000313" key="3">
    <source>
        <dbReference type="Proteomes" id="UP000294911"/>
    </source>
</evidence>
<dbReference type="Proteomes" id="UP000294911">
    <property type="component" value="Unassembled WGS sequence"/>
</dbReference>
<dbReference type="RefSeq" id="WP_132880819.1">
    <property type="nucleotide sequence ID" value="NZ_SLXQ01000023.1"/>
</dbReference>
<proteinExistence type="predicted"/>
<comment type="caution">
    <text evidence="2">The sequence shown here is derived from an EMBL/GenBank/DDBJ whole genome shotgun (WGS) entry which is preliminary data.</text>
</comment>
<dbReference type="GO" id="GO:0016841">
    <property type="term" value="F:ammonia-lyase activity"/>
    <property type="evidence" value="ECO:0007669"/>
    <property type="project" value="UniProtKB-ARBA"/>
</dbReference>
<evidence type="ECO:0000256" key="1">
    <source>
        <dbReference type="ARBA" id="ARBA00023239"/>
    </source>
</evidence>
<dbReference type="SUPFAM" id="SSF48557">
    <property type="entry name" value="L-aspartase-like"/>
    <property type="match status" value="1"/>
</dbReference>
<dbReference type="InterPro" id="IPR001106">
    <property type="entry name" value="Aromatic_Lyase"/>
</dbReference>
<evidence type="ECO:0000313" key="2">
    <source>
        <dbReference type="EMBL" id="TCP42621.1"/>
    </source>
</evidence>
<dbReference type="CDD" id="cd00332">
    <property type="entry name" value="PAL-HAL"/>
    <property type="match status" value="1"/>
</dbReference>
<dbReference type="InterPro" id="IPR008948">
    <property type="entry name" value="L-Aspartase-like"/>
</dbReference>
<name>A0A4R2Q766_9PSEU</name>
<keyword evidence="1 2" id="KW-0456">Lyase</keyword>
<gene>
    <name evidence="2" type="ORF">EV191_12320</name>
</gene>
<reference evidence="2 3" key="1">
    <citation type="submission" date="2019-03" db="EMBL/GenBank/DDBJ databases">
        <title>Genomic Encyclopedia of Type Strains, Phase IV (KMG-IV): sequencing the most valuable type-strain genomes for metagenomic binning, comparative biology and taxonomic classification.</title>
        <authorList>
            <person name="Goeker M."/>
        </authorList>
    </citation>
    <scope>NUCLEOTIDE SEQUENCE [LARGE SCALE GENOMIC DNA]</scope>
    <source>
        <strain evidence="2 3">DSM 45765</strain>
    </source>
</reference>
<sequence length="574" mass="60634">MFDTSRARVLLRSCIASIIGLLVAGTLTASGQQGLAEQRGFSLQDGTVQLVLDGDSLDWATMTQVLQADSVRISLADEARQQMTETRTGALSLLRSGKRVYGWNQALGPLKDKPLTIGQQRDFQRRVLLSHAAGTGPTLSPGVARLALVLRVNSMARGAMGVRPELADRILSLVNAGITPDMPEIGSTGIGDLQPMAAAGLTMVGQDNPAMLRGERMRPEQALRQAGLASTFQLESGEALPLISGNSVVTAKLVRATVRAQRSLAGFDGAFALFLEATRAEQGAFDPRTHAERGIPNENAAAKRTRALICGTQWMTEKGRRQAGESAPRVQDAVSVRGASHVLGALRDTIAETKGVAKREANASTSNPLVFEKDNGHYEFVMGGNWNGAKLGQSADRLNAQLVDLGGLSEQLSGRLLDEGWSYGLPASLAGGTPGLNTGLAMTHPVAAALVSEMQVVATPAGTLSRPTMGGQEDDTSMAMTSVRNLTANLDRLQTIIGIQLILGAQGMDLIKSKMGELEPGKGSAAVLRLVRERISPVSDDRYLTPDVDKATELAGDRRLSDTVISAATRGCGD</sequence>
<organism evidence="2 3">
    <name type="scientific">Tamaricihabitans halophyticus</name>
    <dbReference type="NCBI Taxonomy" id="1262583"/>
    <lineage>
        <taxon>Bacteria</taxon>
        <taxon>Bacillati</taxon>
        <taxon>Actinomycetota</taxon>
        <taxon>Actinomycetes</taxon>
        <taxon>Pseudonocardiales</taxon>
        <taxon>Pseudonocardiaceae</taxon>
        <taxon>Tamaricihabitans</taxon>
    </lineage>
</organism>
<accession>A0A4R2Q766</accession>
<keyword evidence="3" id="KW-1185">Reference proteome</keyword>
<dbReference type="Gene3D" id="1.20.200.10">
    <property type="entry name" value="Fumarase/aspartase (Central domain)"/>
    <property type="match status" value="1"/>
</dbReference>
<dbReference type="Gene3D" id="1.10.275.10">
    <property type="entry name" value="Fumarase/aspartase (N-terminal domain)"/>
    <property type="match status" value="1"/>
</dbReference>
<dbReference type="Pfam" id="PF00221">
    <property type="entry name" value="Lyase_aromatic"/>
    <property type="match status" value="1"/>
</dbReference>
<dbReference type="PANTHER" id="PTHR10362">
    <property type="entry name" value="HISTIDINE AMMONIA-LYASE"/>
    <property type="match status" value="1"/>
</dbReference>
<dbReference type="AlphaFoldDB" id="A0A4R2Q766"/>
<protein>
    <submittedName>
        <fullName evidence="2">Histidine ammonia-lyase</fullName>
    </submittedName>
</protein>
<dbReference type="OrthoDB" id="9806955at2"/>
<dbReference type="EMBL" id="SLXQ01000023">
    <property type="protein sequence ID" value="TCP42621.1"/>
    <property type="molecule type" value="Genomic_DNA"/>
</dbReference>